<dbReference type="Gene3D" id="1.20.1070.10">
    <property type="entry name" value="Rhodopsin 7-helix transmembrane proteins"/>
    <property type="match status" value="1"/>
</dbReference>
<dbReference type="InterPro" id="IPR019425">
    <property type="entry name" value="7TM_GPCR_serpentine_rcpt_Srt"/>
</dbReference>
<evidence type="ECO:0000313" key="2">
    <source>
        <dbReference type="EMBL" id="CAJ0589351.1"/>
    </source>
</evidence>
<keyword evidence="3" id="KW-1185">Reference proteome</keyword>
<keyword evidence="1" id="KW-0812">Transmembrane</keyword>
<feature type="transmembrane region" description="Helical" evidence="1">
    <location>
        <begin position="87"/>
        <end position="111"/>
    </location>
</feature>
<gene>
    <name evidence="2" type="ORF">CYNAS_LOCUS1334</name>
</gene>
<dbReference type="PANTHER" id="PTHR23021">
    <property type="entry name" value="SERPENTINE RECEPTOR, CLASS T"/>
    <property type="match status" value="1"/>
</dbReference>
<protein>
    <submittedName>
        <fullName evidence="2">Uncharacterized protein</fullName>
    </submittedName>
</protein>
<evidence type="ECO:0000256" key="1">
    <source>
        <dbReference type="SAM" id="Phobius"/>
    </source>
</evidence>
<dbReference type="AlphaFoldDB" id="A0AA36DLC6"/>
<keyword evidence="1" id="KW-0472">Membrane</keyword>
<sequence>MFTPFSGGAFTFAISAFFIALYIPVLYVFRKNSEFRTVLAYKVMFWTGVTDLGQLFIFLLSGIMAMIQSGFLHFYINKFCGSTLYAFWFAMLYLSIIVTLNRFVSVVLSGYYPVIFHPTNVKWMYLLAVMIFGISWIVKLTPYSSYYFEPTLLKWHYGANDVYAVAIVLTKTRQRPSRRWKEYDSDANLYIELSKAQVIVLL</sequence>
<feature type="transmembrane region" description="Helical" evidence="1">
    <location>
        <begin position="123"/>
        <end position="143"/>
    </location>
</feature>
<organism evidence="2 3">
    <name type="scientific">Cylicocyclus nassatus</name>
    <name type="common">Nematode worm</name>
    <dbReference type="NCBI Taxonomy" id="53992"/>
    <lineage>
        <taxon>Eukaryota</taxon>
        <taxon>Metazoa</taxon>
        <taxon>Ecdysozoa</taxon>
        <taxon>Nematoda</taxon>
        <taxon>Chromadorea</taxon>
        <taxon>Rhabditida</taxon>
        <taxon>Rhabditina</taxon>
        <taxon>Rhabditomorpha</taxon>
        <taxon>Strongyloidea</taxon>
        <taxon>Strongylidae</taxon>
        <taxon>Cylicocyclus</taxon>
    </lineage>
</organism>
<accession>A0AA36DLC6</accession>
<dbReference type="EMBL" id="CATQJL010000001">
    <property type="protein sequence ID" value="CAJ0589351.1"/>
    <property type="molecule type" value="Genomic_DNA"/>
</dbReference>
<keyword evidence="1" id="KW-1133">Transmembrane helix</keyword>
<dbReference type="Proteomes" id="UP001176961">
    <property type="component" value="Unassembled WGS sequence"/>
</dbReference>
<reference evidence="2" key="1">
    <citation type="submission" date="2023-07" db="EMBL/GenBank/DDBJ databases">
        <authorList>
            <consortium name="CYATHOMIX"/>
        </authorList>
    </citation>
    <scope>NUCLEOTIDE SEQUENCE</scope>
    <source>
        <strain evidence="2">N/A</strain>
    </source>
</reference>
<feature type="transmembrane region" description="Helical" evidence="1">
    <location>
        <begin position="41"/>
        <end position="67"/>
    </location>
</feature>
<proteinExistence type="predicted"/>
<evidence type="ECO:0000313" key="3">
    <source>
        <dbReference type="Proteomes" id="UP001176961"/>
    </source>
</evidence>
<dbReference type="SUPFAM" id="SSF81321">
    <property type="entry name" value="Family A G protein-coupled receptor-like"/>
    <property type="match status" value="1"/>
</dbReference>
<dbReference type="Pfam" id="PF10321">
    <property type="entry name" value="7TM_GPCR_Srt"/>
    <property type="match status" value="1"/>
</dbReference>
<name>A0AA36DLC6_CYLNA</name>
<comment type="caution">
    <text evidence="2">The sequence shown here is derived from an EMBL/GenBank/DDBJ whole genome shotgun (WGS) entry which is preliminary data.</text>
</comment>
<feature type="transmembrane region" description="Helical" evidence="1">
    <location>
        <begin position="6"/>
        <end position="29"/>
    </location>
</feature>